<dbReference type="InterPro" id="IPR036872">
    <property type="entry name" value="CH_dom_sf"/>
</dbReference>
<dbReference type="PROSITE" id="PS50021">
    <property type="entry name" value="CH"/>
    <property type="match status" value="2"/>
</dbReference>
<dbReference type="Pfam" id="PF00435">
    <property type="entry name" value="Spectrin"/>
    <property type="match status" value="1"/>
</dbReference>
<dbReference type="OMA" id="AVQFPDK"/>
<gene>
    <name evidence="5" type="ORF">TRIADDRAFT_60013</name>
</gene>
<dbReference type="Gene3D" id="1.20.58.60">
    <property type="match status" value="2"/>
</dbReference>
<dbReference type="SUPFAM" id="SSF47576">
    <property type="entry name" value="Calponin-homology domain, CH-domain"/>
    <property type="match status" value="1"/>
</dbReference>
<dbReference type="SUPFAM" id="SSF46966">
    <property type="entry name" value="Spectrin repeat"/>
    <property type="match status" value="3"/>
</dbReference>
<accession>B3S726</accession>
<dbReference type="STRING" id="10228.B3S726"/>
<dbReference type="InterPro" id="IPR018159">
    <property type="entry name" value="Spectrin/alpha-actinin"/>
</dbReference>
<dbReference type="SMART" id="SM00150">
    <property type="entry name" value="SPEC"/>
    <property type="match status" value="3"/>
</dbReference>
<dbReference type="CDD" id="cd00176">
    <property type="entry name" value="SPEC"/>
    <property type="match status" value="2"/>
</dbReference>
<dbReference type="eggNOG" id="KOG4286">
    <property type="taxonomic scope" value="Eukaryota"/>
</dbReference>
<evidence type="ECO:0000313" key="5">
    <source>
        <dbReference type="EMBL" id="EDV21495.1"/>
    </source>
</evidence>
<dbReference type="RefSeq" id="XP_002116095.1">
    <property type="nucleotide sequence ID" value="XM_002116059.1"/>
</dbReference>
<dbReference type="AlphaFoldDB" id="B3S726"/>
<sequence>MHIYTVYLSWPFPIHYSLKASVYALPTNLTIQKKACLRWINSILITIPNQKPINDFNTELKSGNKLIAILQKLSGQTLKSIRGRKRFERIQNVNEILKFCKNNQINTRSINSDAIVNGEERKILQLVWNIAEHYQLLKIEDKIKEVPDASSSVKGKILSWFQQIAQEYENLDITNFGQCWTDGHAFSAIIHFYRPDLLDVQFVMSQKIQDRFELIFDLAKENFGIAKLLEANEADSQKIDGKAMILYILVFLSKLPSYKERKEELELKKKRESIRDPDSDSSDDGNQGESDDDIVEDKINVQEYEQKLRHVLNWLSNAEKTLNGIEMGNELKTTITQFHSFEKFMIDITSRQANIGFLLQQGQELLSTELAPTLSDKFVSYISQMSKRWEDLRKQSQDVQLLLHKTLNTQQMEQIKQFTKKLQELRSSVQEDTNKNNDPATNSKLLEEFERKGAQLQGEFKTFIDTLVLVEEESDDSGNDLEEHINSLENDLQGYFAFIQERKRESQSSLDLDNEAGLAQDIESIKQWLENSHQKLIQQDDQAILDDADSFKARAEGVLLFQTQIHKCRQRITTLKKDYQELKASDNLAAKRVKPGLDQLVRQFDSLKIKAARQKAMIDKSRNRIESFDTEYEAFNLWVTGLLPKIEEFYADIEPQEVLQDTDDKEKQLQEYSNDVKANESRRSSLERLLAQLKENFGEGFLDHFQQRLDEMNDDWKKMVELLEHIKAKIVASLIIQDLIVKLGDVYCRYALLIIGFPGINFASRQSPISNLI</sequence>
<dbReference type="GO" id="GO:0051015">
    <property type="term" value="F:actin filament binding"/>
    <property type="evidence" value="ECO:0000318"/>
    <property type="project" value="GO_Central"/>
</dbReference>
<dbReference type="InterPro" id="IPR002017">
    <property type="entry name" value="Spectrin_repeat"/>
</dbReference>
<protein>
    <recommendedName>
        <fullName evidence="4">Calponin-homology (CH) domain-containing protein</fullName>
    </recommendedName>
</protein>
<dbReference type="GO" id="GO:0030036">
    <property type="term" value="P:actin cytoskeleton organization"/>
    <property type="evidence" value="ECO:0000318"/>
    <property type="project" value="GO_Central"/>
</dbReference>
<dbReference type="Proteomes" id="UP000009022">
    <property type="component" value="Unassembled WGS sequence"/>
</dbReference>
<evidence type="ECO:0000256" key="3">
    <source>
        <dbReference type="SAM" id="MobiDB-lite"/>
    </source>
</evidence>
<feature type="domain" description="Calponin-homology (CH)" evidence="4">
    <location>
        <begin position="30"/>
        <end position="135"/>
    </location>
</feature>
<feature type="compositionally biased region" description="Basic and acidic residues" evidence="3">
    <location>
        <begin position="266"/>
        <end position="278"/>
    </location>
</feature>
<dbReference type="GO" id="GO:0042995">
    <property type="term" value="C:cell projection"/>
    <property type="evidence" value="ECO:0000318"/>
    <property type="project" value="GO_Central"/>
</dbReference>
<keyword evidence="1" id="KW-0677">Repeat</keyword>
<evidence type="ECO:0000259" key="4">
    <source>
        <dbReference type="PROSITE" id="PS50021"/>
    </source>
</evidence>
<feature type="region of interest" description="Disordered" evidence="3">
    <location>
        <begin position="266"/>
        <end position="296"/>
    </location>
</feature>
<dbReference type="HOGENOM" id="CLU_361836_0_0_1"/>
<feature type="coiled-coil region" evidence="2">
    <location>
        <begin position="408"/>
        <end position="435"/>
    </location>
</feature>
<reference evidence="5 6" key="1">
    <citation type="journal article" date="2008" name="Nature">
        <title>The Trichoplax genome and the nature of placozoans.</title>
        <authorList>
            <person name="Srivastava M."/>
            <person name="Begovic E."/>
            <person name="Chapman J."/>
            <person name="Putnam N.H."/>
            <person name="Hellsten U."/>
            <person name="Kawashima T."/>
            <person name="Kuo A."/>
            <person name="Mitros T."/>
            <person name="Salamov A."/>
            <person name="Carpenter M.L."/>
            <person name="Signorovitch A.Y."/>
            <person name="Moreno M.A."/>
            <person name="Kamm K."/>
            <person name="Grimwood J."/>
            <person name="Schmutz J."/>
            <person name="Shapiro H."/>
            <person name="Grigoriev I.V."/>
            <person name="Buss L.W."/>
            <person name="Schierwater B."/>
            <person name="Dellaporta S.L."/>
            <person name="Rokhsar D.S."/>
        </authorList>
    </citation>
    <scope>NUCLEOTIDE SEQUENCE [LARGE SCALE GENOMIC DNA]</scope>
    <source>
        <strain evidence="5 6">Grell-BS-1999</strain>
    </source>
</reference>
<evidence type="ECO:0000256" key="2">
    <source>
        <dbReference type="SAM" id="Coils"/>
    </source>
</evidence>
<dbReference type="InterPro" id="IPR001715">
    <property type="entry name" value="CH_dom"/>
</dbReference>
<dbReference type="SMART" id="SM00033">
    <property type="entry name" value="CH"/>
    <property type="match status" value="2"/>
</dbReference>
<feature type="coiled-coil region" evidence="2">
    <location>
        <begin position="662"/>
        <end position="696"/>
    </location>
</feature>
<keyword evidence="6" id="KW-1185">Reference proteome</keyword>
<dbReference type="Pfam" id="PF00307">
    <property type="entry name" value="CH"/>
    <property type="match status" value="2"/>
</dbReference>
<evidence type="ECO:0000313" key="6">
    <source>
        <dbReference type="Proteomes" id="UP000009022"/>
    </source>
</evidence>
<feature type="domain" description="Calponin-homology (CH)" evidence="4">
    <location>
        <begin position="151"/>
        <end position="256"/>
    </location>
</feature>
<keyword evidence="2" id="KW-0175">Coiled coil</keyword>
<dbReference type="GO" id="GO:0030864">
    <property type="term" value="C:cortical actin cytoskeleton"/>
    <property type="evidence" value="ECO:0000318"/>
    <property type="project" value="GO_Central"/>
</dbReference>
<dbReference type="CTD" id="6757308"/>
<dbReference type="PhylomeDB" id="B3S726"/>
<organism evidence="5 6">
    <name type="scientific">Trichoplax adhaerens</name>
    <name type="common">Trichoplax reptans</name>
    <dbReference type="NCBI Taxonomy" id="10228"/>
    <lineage>
        <taxon>Eukaryota</taxon>
        <taxon>Metazoa</taxon>
        <taxon>Placozoa</taxon>
        <taxon>Uniplacotomia</taxon>
        <taxon>Trichoplacea</taxon>
        <taxon>Trichoplacidae</taxon>
        <taxon>Trichoplax</taxon>
    </lineage>
</organism>
<dbReference type="KEGG" id="tad:TRIADDRAFT_60013"/>
<evidence type="ECO:0000256" key="1">
    <source>
        <dbReference type="ARBA" id="ARBA00022737"/>
    </source>
</evidence>
<dbReference type="InParanoid" id="B3S726"/>
<dbReference type="GO" id="GO:0005886">
    <property type="term" value="C:plasma membrane"/>
    <property type="evidence" value="ECO:0000318"/>
    <property type="project" value="GO_Central"/>
</dbReference>
<dbReference type="PANTHER" id="PTHR11915">
    <property type="entry name" value="SPECTRIN/FILAMIN RELATED CYTOSKELETAL PROTEIN"/>
    <property type="match status" value="1"/>
</dbReference>
<dbReference type="Gene3D" id="1.10.418.10">
    <property type="entry name" value="Calponin-like domain"/>
    <property type="match status" value="2"/>
</dbReference>
<dbReference type="GeneID" id="6757308"/>
<dbReference type="OrthoDB" id="18740at2759"/>
<dbReference type="GO" id="GO:0030054">
    <property type="term" value="C:cell junction"/>
    <property type="evidence" value="ECO:0000318"/>
    <property type="project" value="GO_Central"/>
</dbReference>
<proteinExistence type="predicted"/>
<dbReference type="EMBL" id="DS985253">
    <property type="protein sequence ID" value="EDV21495.1"/>
    <property type="molecule type" value="Genomic_DNA"/>
</dbReference>
<name>B3S726_TRIAD</name>